<feature type="transmembrane region" description="Helical" evidence="4">
    <location>
        <begin position="260"/>
        <end position="284"/>
    </location>
</feature>
<dbReference type="AlphaFoldDB" id="A0A3A3GHY3"/>
<evidence type="ECO:0000313" key="6">
    <source>
        <dbReference type="EMBL" id="RJG01876.1"/>
    </source>
</evidence>
<dbReference type="InterPro" id="IPR029016">
    <property type="entry name" value="GAF-like_dom_sf"/>
</dbReference>
<comment type="catalytic activity">
    <reaction evidence="1">
        <text>ATP + protein L-histidine = ADP + protein N-phospho-L-histidine.</text>
        <dbReference type="EC" id="2.7.13.3"/>
    </reaction>
</comment>
<dbReference type="SUPFAM" id="SSF55781">
    <property type="entry name" value="GAF domain-like"/>
    <property type="match status" value="1"/>
</dbReference>
<dbReference type="Gene3D" id="3.30.565.10">
    <property type="entry name" value="Histidine kinase-like ATPase, C-terminal domain"/>
    <property type="match status" value="1"/>
</dbReference>
<accession>A0A3A3GHY3</accession>
<feature type="transmembrane region" description="Helical" evidence="4">
    <location>
        <begin position="73"/>
        <end position="94"/>
    </location>
</feature>
<sequence>MLGNIATVSYASAALAFLFLSMLLLTSWRGRLHGMAVTSACLLSAGWAAALAWQAASATPVPLLSHILELLRGACWCAFLFVLLKPASGARLFAVLKSKRFLVGVALMAAVFFLQPAFLFALIGLTATPLARLALAIAGMLLVEQLFRNTPPRERWGIKFACLGIGGMFAYDFYLYSDAMLFRHVNPEIWTARGGVNALAVPLLAISAARNPQWSPGISVSRRVLYHSAALFGSAIYLLAMAAAGYYLRFFGGNWGNVMQAVFLSGALVLLAAVLFSGACRAWLRVFISKHFYSYGYDYREEWMRFTRTLSRQGPELGERTIQAVADLVESPAGALYIARESGQCEATAHWNLTPPDATEALDGVFCRFLENKEWVVDLQEERAATGNQTEAIIPPWLLHFPRARLVVPLLLQGKLFGFMVLAEPRSHISLNWEVLDLLKIAGSQAASYLAQQESANALMVARQFESFNRMSTFMVHDLKNLVFQLSLLLSNAEKHKHNPAFQQDMLETVDLSVQKMKLLLQKLARGISVETPASLPLEQLLRQAVAAKSGAEPKPTLDVADSRLAVFANWSRLERVIGHLIQNAIEATPKDGKVSVLLERQADCAVVTVKDSGTGMSAEFIREKLFHPFESTKAGGMGIGVFESREYVNELGGRLEVESRPSQGTTFRLSLPLRQEEERAADLAA</sequence>
<dbReference type="EMBL" id="QYUQ01000002">
    <property type="protein sequence ID" value="RJG01876.1"/>
    <property type="molecule type" value="Genomic_DNA"/>
</dbReference>
<feature type="transmembrane region" description="Helical" evidence="4">
    <location>
        <begin position="101"/>
        <end position="123"/>
    </location>
</feature>
<dbReference type="InterPro" id="IPR014265">
    <property type="entry name" value="XrtA/PrsK"/>
</dbReference>
<keyword evidence="6" id="KW-0808">Transferase</keyword>
<proteinExistence type="predicted"/>
<dbReference type="Pfam" id="PF02518">
    <property type="entry name" value="HATPase_c"/>
    <property type="match status" value="1"/>
</dbReference>
<dbReference type="OrthoDB" id="9785691at2"/>
<feature type="transmembrane region" description="Helical" evidence="4">
    <location>
        <begin position="6"/>
        <end position="25"/>
    </location>
</feature>
<keyword evidence="4" id="KW-1133">Transmembrane helix</keyword>
<evidence type="ECO:0000313" key="7">
    <source>
        <dbReference type="Proteomes" id="UP000266327"/>
    </source>
</evidence>
<keyword evidence="4" id="KW-0812">Transmembrane</keyword>
<dbReference type="RefSeq" id="WP_119785338.1">
    <property type="nucleotide sequence ID" value="NZ_QYUQ01000002.1"/>
</dbReference>
<dbReference type="InterPro" id="IPR036890">
    <property type="entry name" value="HATPase_C_sf"/>
</dbReference>
<feature type="transmembrane region" description="Helical" evidence="4">
    <location>
        <begin position="129"/>
        <end position="147"/>
    </location>
</feature>
<dbReference type="SUPFAM" id="SSF55874">
    <property type="entry name" value="ATPase domain of HSP90 chaperone/DNA topoisomerase II/histidine kinase"/>
    <property type="match status" value="1"/>
</dbReference>
<name>A0A3A3GHY3_9BURK</name>
<dbReference type="PANTHER" id="PTHR43547:SF2">
    <property type="entry name" value="HYBRID SIGNAL TRANSDUCTION HISTIDINE KINASE C"/>
    <property type="match status" value="1"/>
</dbReference>
<keyword evidence="4" id="KW-0472">Membrane</keyword>
<feature type="domain" description="Histidine kinase" evidence="5">
    <location>
        <begin position="474"/>
        <end position="676"/>
    </location>
</feature>
<evidence type="ECO:0000256" key="2">
    <source>
        <dbReference type="ARBA" id="ARBA00012438"/>
    </source>
</evidence>
<dbReference type="SMART" id="SM00387">
    <property type="entry name" value="HATPase_c"/>
    <property type="match status" value="1"/>
</dbReference>
<keyword evidence="6" id="KW-0418">Kinase</keyword>
<keyword evidence="7" id="KW-1185">Reference proteome</keyword>
<keyword evidence="3" id="KW-0597">Phosphoprotein</keyword>
<evidence type="ECO:0000256" key="1">
    <source>
        <dbReference type="ARBA" id="ARBA00000085"/>
    </source>
</evidence>
<dbReference type="InterPro" id="IPR004358">
    <property type="entry name" value="Sig_transdc_His_kin-like_C"/>
</dbReference>
<feature type="transmembrane region" description="Helical" evidence="4">
    <location>
        <begin position="156"/>
        <end position="177"/>
    </location>
</feature>
<feature type="transmembrane region" description="Helical" evidence="4">
    <location>
        <begin position="32"/>
        <end position="53"/>
    </location>
</feature>
<evidence type="ECO:0000256" key="4">
    <source>
        <dbReference type="SAM" id="Phobius"/>
    </source>
</evidence>
<evidence type="ECO:0000259" key="5">
    <source>
        <dbReference type="PROSITE" id="PS50109"/>
    </source>
</evidence>
<dbReference type="Proteomes" id="UP000266327">
    <property type="component" value="Unassembled WGS sequence"/>
</dbReference>
<dbReference type="InterPro" id="IPR003594">
    <property type="entry name" value="HATPase_dom"/>
</dbReference>
<protein>
    <recommendedName>
        <fullName evidence="2">histidine kinase</fullName>
        <ecNumber evidence="2">2.7.13.3</ecNumber>
    </recommendedName>
</protein>
<dbReference type="PANTHER" id="PTHR43547">
    <property type="entry name" value="TWO-COMPONENT HISTIDINE KINASE"/>
    <property type="match status" value="1"/>
</dbReference>
<dbReference type="GO" id="GO:0000155">
    <property type="term" value="F:phosphorelay sensor kinase activity"/>
    <property type="evidence" value="ECO:0007669"/>
    <property type="project" value="TreeGrafter"/>
</dbReference>
<comment type="caution">
    <text evidence="6">The sequence shown here is derived from an EMBL/GenBank/DDBJ whole genome shotgun (WGS) entry which is preliminary data.</text>
</comment>
<feature type="transmembrane region" description="Helical" evidence="4">
    <location>
        <begin position="229"/>
        <end position="248"/>
    </location>
</feature>
<dbReference type="PRINTS" id="PR00344">
    <property type="entry name" value="BCTRLSENSOR"/>
</dbReference>
<organism evidence="6 7">
    <name type="scientific">Noviherbaspirillum sedimenti</name>
    <dbReference type="NCBI Taxonomy" id="2320865"/>
    <lineage>
        <taxon>Bacteria</taxon>
        <taxon>Pseudomonadati</taxon>
        <taxon>Pseudomonadota</taxon>
        <taxon>Betaproteobacteria</taxon>
        <taxon>Burkholderiales</taxon>
        <taxon>Oxalobacteraceae</taxon>
        <taxon>Noviherbaspirillum</taxon>
    </lineage>
</organism>
<gene>
    <name evidence="6" type="primary">prsK</name>
    <name evidence="6" type="ORF">D3878_10040</name>
</gene>
<evidence type="ECO:0000256" key="3">
    <source>
        <dbReference type="ARBA" id="ARBA00022553"/>
    </source>
</evidence>
<reference evidence="7" key="1">
    <citation type="submission" date="2018-09" db="EMBL/GenBank/DDBJ databases">
        <authorList>
            <person name="Zhu H."/>
        </authorList>
    </citation>
    <scope>NUCLEOTIDE SEQUENCE [LARGE SCALE GENOMIC DNA]</scope>
    <source>
        <strain evidence="7">K1S02-23</strain>
    </source>
</reference>
<dbReference type="NCBIfam" id="TIGR02916">
    <property type="entry name" value="PEP_his_kin"/>
    <property type="match status" value="1"/>
</dbReference>
<dbReference type="Gene3D" id="3.30.450.40">
    <property type="match status" value="1"/>
</dbReference>
<dbReference type="PROSITE" id="PS50109">
    <property type="entry name" value="HIS_KIN"/>
    <property type="match status" value="1"/>
</dbReference>
<dbReference type="EC" id="2.7.13.3" evidence="2"/>
<dbReference type="InterPro" id="IPR005467">
    <property type="entry name" value="His_kinase_dom"/>
</dbReference>